<dbReference type="RefSeq" id="XP_005718782.1">
    <property type="nucleotide sequence ID" value="XM_005718725.1"/>
</dbReference>
<dbReference type="AlphaFoldDB" id="R7QK27"/>
<accession>R7QK27</accession>
<keyword evidence="2" id="KW-1185">Reference proteome</keyword>
<evidence type="ECO:0000313" key="2">
    <source>
        <dbReference type="Proteomes" id="UP000012073"/>
    </source>
</evidence>
<name>R7QK27_CHOCR</name>
<dbReference type="GeneID" id="17326498"/>
<dbReference type="Proteomes" id="UP000012073">
    <property type="component" value="Unassembled WGS sequence"/>
</dbReference>
<dbReference type="Gramene" id="CDF38877">
    <property type="protein sequence ID" value="CDF38877"/>
    <property type="gene ID" value="CHC_T00006368001"/>
</dbReference>
<evidence type="ECO:0000313" key="1">
    <source>
        <dbReference type="EMBL" id="CDF38877.1"/>
    </source>
</evidence>
<dbReference type="KEGG" id="ccp:CHC_T00006368001"/>
<organism evidence="1 2">
    <name type="scientific">Chondrus crispus</name>
    <name type="common">Carrageen Irish moss</name>
    <name type="synonym">Polymorpha crispa</name>
    <dbReference type="NCBI Taxonomy" id="2769"/>
    <lineage>
        <taxon>Eukaryota</taxon>
        <taxon>Rhodophyta</taxon>
        <taxon>Florideophyceae</taxon>
        <taxon>Rhodymeniophycidae</taxon>
        <taxon>Gigartinales</taxon>
        <taxon>Gigartinaceae</taxon>
        <taxon>Chondrus</taxon>
    </lineage>
</organism>
<protein>
    <submittedName>
        <fullName evidence="1">Uncharacterized protein</fullName>
    </submittedName>
</protein>
<gene>
    <name evidence="1" type="ORF">CHC_T00006368001</name>
</gene>
<sequence>MKPCTIRVHYHFRLYTKFTREPSIYLSILYICATPTIATT</sequence>
<proteinExistence type="predicted"/>
<reference evidence="2" key="1">
    <citation type="journal article" date="2013" name="Proc. Natl. Acad. Sci. U.S.A.">
        <title>Genome structure and metabolic features in the red seaweed Chondrus crispus shed light on evolution of the Archaeplastida.</title>
        <authorList>
            <person name="Collen J."/>
            <person name="Porcel B."/>
            <person name="Carre W."/>
            <person name="Ball S.G."/>
            <person name="Chaparro C."/>
            <person name="Tonon T."/>
            <person name="Barbeyron T."/>
            <person name="Michel G."/>
            <person name="Noel B."/>
            <person name="Valentin K."/>
            <person name="Elias M."/>
            <person name="Artiguenave F."/>
            <person name="Arun A."/>
            <person name="Aury J.M."/>
            <person name="Barbosa-Neto J.F."/>
            <person name="Bothwell J.H."/>
            <person name="Bouget F.Y."/>
            <person name="Brillet L."/>
            <person name="Cabello-Hurtado F."/>
            <person name="Capella-Gutierrez S."/>
            <person name="Charrier B."/>
            <person name="Cladiere L."/>
            <person name="Cock J.M."/>
            <person name="Coelho S.M."/>
            <person name="Colleoni C."/>
            <person name="Czjzek M."/>
            <person name="Da Silva C."/>
            <person name="Delage L."/>
            <person name="Denoeud F."/>
            <person name="Deschamps P."/>
            <person name="Dittami S.M."/>
            <person name="Gabaldon T."/>
            <person name="Gachon C.M."/>
            <person name="Groisillier A."/>
            <person name="Herve C."/>
            <person name="Jabbari K."/>
            <person name="Katinka M."/>
            <person name="Kloareg B."/>
            <person name="Kowalczyk N."/>
            <person name="Labadie K."/>
            <person name="Leblanc C."/>
            <person name="Lopez P.J."/>
            <person name="McLachlan D.H."/>
            <person name="Meslet-Cladiere L."/>
            <person name="Moustafa A."/>
            <person name="Nehr Z."/>
            <person name="Nyvall Collen P."/>
            <person name="Panaud O."/>
            <person name="Partensky F."/>
            <person name="Poulain J."/>
            <person name="Rensing S.A."/>
            <person name="Rousvoal S."/>
            <person name="Samson G."/>
            <person name="Symeonidi A."/>
            <person name="Weissenbach J."/>
            <person name="Zambounis A."/>
            <person name="Wincker P."/>
            <person name="Boyen C."/>
        </authorList>
    </citation>
    <scope>NUCLEOTIDE SEQUENCE [LARGE SCALE GENOMIC DNA]</scope>
    <source>
        <strain evidence="2">cv. Stackhouse</strain>
    </source>
</reference>
<dbReference type="EMBL" id="HG001975">
    <property type="protein sequence ID" value="CDF38877.1"/>
    <property type="molecule type" value="Genomic_DNA"/>
</dbReference>